<dbReference type="WBParaSite" id="TCLT_0000255801-mRNA-1">
    <property type="protein sequence ID" value="TCLT_0000255801-mRNA-1"/>
    <property type="gene ID" value="TCLT_0000255801"/>
</dbReference>
<evidence type="ECO:0000313" key="3">
    <source>
        <dbReference type="WBParaSite" id="TCLT_0000255801-mRNA-1"/>
    </source>
</evidence>
<gene>
    <name evidence="1" type="ORF">TCLT_LOCUS2559</name>
</gene>
<organism evidence="3">
    <name type="scientific">Thelazia callipaeda</name>
    <name type="common">Oriental eyeworm</name>
    <name type="synonym">Parasitic nematode</name>
    <dbReference type="NCBI Taxonomy" id="103827"/>
    <lineage>
        <taxon>Eukaryota</taxon>
        <taxon>Metazoa</taxon>
        <taxon>Ecdysozoa</taxon>
        <taxon>Nematoda</taxon>
        <taxon>Chromadorea</taxon>
        <taxon>Rhabditida</taxon>
        <taxon>Spirurina</taxon>
        <taxon>Spiruromorpha</taxon>
        <taxon>Thelazioidea</taxon>
        <taxon>Thelaziidae</taxon>
        <taxon>Thelazia</taxon>
    </lineage>
</organism>
<dbReference type="AlphaFoldDB" id="A0A0N5CQQ8"/>
<sequence length="80" mass="9034">MKCYEFIKRTAHTGFSLSTIRQLSPPLQSVATNHTTNTPHTTTPSLATAMRHLQPLKHTDRQQIPSTPVFIDLMNFQSLT</sequence>
<keyword evidence="2" id="KW-1185">Reference proteome</keyword>
<protein>
    <submittedName>
        <fullName evidence="3">Ovule protein</fullName>
    </submittedName>
</protein>
<evidence type="ECO:0000313" key="1">
    <source>
        <dbReference type="EMBL" id="VDM98585.1"/>
    </source>
</evidence>
<reference evidence="1 2" key="2">
    <citation type="submission" date="2018-11" db="EMBL/GenBank/DDBJ databases">
        <authorList>
            <consortium name="Pathogen Informatics"/>
        </authorList>
    </citation>
    <scope>NUCLEOTIDE SEQUENCE [LARGE SCALE GENOMIC DNA]</scope>
</reference>
<dbReference type="EMBL" id="UYYF01000561">
    <property type="protein sequence ID" value="VDM98585.1"/>
    <property type="molecule type" value="Genomic_DNA"/>
</dbReference>
<evidence type="ECO:0000313" key="2">
    <source>
        <dbReference type="Proteomes" id="UP000276776"/>
    </source>
</evidence>
<proteinExistence type="predicted"/>
<accession>A0A0N5CQQ8</accession>
<dbReference type="OrthoDB" id="5818301at2759"/>
<reference evidence="3" key="1">
    <citation type="submission" date="2017-02" db="UniProtKB">
        <authorList>
            <consortium name="WormBaseParasite"/>
        </authorList>
    </citation>
    <scope>IDENTIFICATION</scope>
</reference>
<dbReference type="Proteomes" id="UP000276776">
    <property type="component" value="Unassembled WGS sequence"/>
</dbReference>
<name>A0A0N5CQQ8_THECL</name>